<keyword evidence="3 5" id="KW-0663">Pyridoxal phosphate</keyword>
<evidence type="ECO:0000256" key="4">
    <source>
        <dbReference type="ARBA" id="ARBA00023239"/>
    </source>
</evidence>
<evidence type="ECO:0000256" key="2">
    <source>
        <dbReference type="ARBA" id="ARBA00022793"/>
    </source>
</evidence>
<name>A0A9P1JZ70_9PROT</name>
<dbReference type="PANTHER" id="PTHR45229:SF3">
    <property type="entry name" value="BIODEGRADATIVE ARGININE DECARBOXYLASE"/>
    <property type="match status" value="1"/>
</dbReference>
<evidence type="ECO:0000313" key="8">
    <source>
        <dbReference type="Proteomes" id="UP000007319"/>
    </source>
</evidence>
<comment type="similarity">
    <text evidence="1">Belongs to the Orn/Lys/Arg decarboxylase class-I family.</text>
</comment>
<dbReference type="GO" id="GO:0005829">
    <property type="term" value="C:cytosol"/>
    <property type="evidence" value="ECO:0007669"/>
    <property type="project" value="TreeGrafter"/>
</dbReference>
<dbReference type="SUPFAM" id="SSF55904">
    <property type="entry name" value="Ornithine decarboxylase C-terminal domain"/>
    <property type="match status" value="1"/>
</dbReference>
<dbReference type="InterPro" id="IPR015422">
    <property type="entry name" value="PyrdxlP-dep_Trfase_small"/>
</dbReference>
<reference evidence="7 8" key="1">
    <citation type="journal article" date="2011" name="PLoS Genet.">
        <title>Azospirillum genomes reveal transition of bacteria from aquatic to terrestrial environments.</title>
        <authorList>
            <person name="Wisniewski-Dye F."/>
            <person name="Borziak K."/>
            <person name="Khalsa-Moyers G."/>
            <person name="Alexandre G."/>
            <person name="Sukharnikov L.O."/>
            <person name="Wuichet K."/>
            <person name="Hurst G.B."/>
            <person name="McDonald W.H."/>
            <person name="Robertson J.S."/>
            <person name="Barbe V."/>
            <person name="Calteau A."/>
            <person name="Rouy Z."/>
            <person name="Mangenot S."/>
            <person name="Prigent-Combaret C."/>
            <person name="Normand P."/>
            <person name="Boyer M."/>
            <person name="Siguier P."/>
            <person name="Dessaux Y."/>
            <person name="Elmerich C."/>
            <person name="Condemine G."/>
            <person name="Krishnen G."/>
            <person name="Kennedy I."/>
            <person name="Paterson A.H."/>
            <person name="Gonzalez V."/>
            <person name="Mavingui P."/>
            <person name="Zhulin I.B."/>
        </authorList>
    </citation>
    <scope>NUCLEOTIDE SEQUENCE [LARGE SCALE GENOMIC DNA]</scope>
    <source>
        <strain evidence="7 8">Sp245</strain>
    </source>
</reference>
<dbReference type="EMBL" id="HE577330">
    <property type="protein sequence ID" value="CCD02602.1"/>
    <property type="molecule type" value="Genomic_DNA"/>
</dbReference>
<evidence type="ECO:0000256" key="5">
    <source>
        <dbReference type="PIRSR" id="PIRSR009393-1"/>
    </source>
</evidence>
<keyword evidence="7" id="KW-0614">Plasmid</keyword>
<evidence type="ECO:0000259" key="6">
    <source>
        <dbReference type="PROSITE" id="PS00703"/>
    </source>
</evidence>
<feature type="modified residue" description="N6-(pyridoxal phosphate)lysine" evidence="5">
    <location>
        <position position="393"/>
    </location>
</feature>
<dbReference type="PANTHER" id="PTHR45229">
    <property type="entry name" value="CONSTITUTIVE ORNITHINE DECARBOXYLASE"/>
    <property type="match status" value="1"/>
</dbReference>
<gene>
    <name evidence="7" type="primary">speF</name>
    <name evidence="7" type="ORF">AZOBR_p330003</name>
</gene>
<dbReference type="Pfam" id="PF03711">
    <property type="entry name" value="OKR_DC_1_C"/>
    <property type="match status" value="1"/>
</dbReference>
<dbReference type="Gene3D" id="3.40.640.10">
    <property type="entry name" value="Type I PLP-dependent aspartate aminotransferase-like (Major domain)"/>
    <property type="match status" value="1"/>
</dbReference>
<dbReference type="GO" id="GO:0004586">
    <property type="term" value="F:ornithine decarboxylase activity"/>
    <property type="evidence" value="ECO:0007669"/>
    <property type="project" value="UniProtKB-EC"/>
</dbReference>
<accession>A0A9P1JZ70</accession>
<dbReference type="Pfam" id="PF03709">
    <property type="entry name" value="OKR_DC_1_N"/>
    <property type="match status" value="1"/>
</dbReference>
<dbReference type="InterPro" id="IPR015424">
    <property type="entry name" value="PyrdxlP-dep_Trfase"/>
</dbReference>
<organism evidence="7 8">
    <name type="scientific">Azospirillum baldaniorum</name>
    <dbReference type="NCBI Taxonomy" id="1064539"/>
    <lineage>
        <taxon>Bacteria</taxon>
        <taxon>Pseudomonadati</taxon>
        <taxon>Pseudomonadota</taxon>
        <taxon>Alphaproteobacteria</taxon>
        <taxon>Rhodospirillales</taxon>
        <taxon>Azospirillaceae</taxon>
        <taxon>Azospirillum</taxon>
    </lineage>
</organism>
<dbReference type="GO" id="GO:0006520">
    <property type="term" value="P:amino acid metabolic process"/>
    <property type="evidence" value="ECO:0007669"/>
    <property type="project" value="InterPro"/>
</dbReference>
<dbReference type="InterPro" id="IPR011193">
    <property type="entry name" value="Orn/lys/arg_de-COase"/>
</dbReference>
<keyword evidence="8" id="KW-1185">Reference proteome</keyword>
<sequence length="785" mass="89165">MDFFRRFSFLVCAPAFDPDELEGVRVQQIVAEVERLGFEVVRTRRVEDAELAIRTDAAIGCMIVDWGKRGLEGKPASLIALARKRGLEMPIILLVRRQRLENIPVDVLNQVDGYVFLAEETPEFIAKNLVSRLKQYAETLKTPFFGELVDYAEEGNQLWTCPGHNGGIFYSRSPIGRIFVEHLGEAVFRDDIDNSVLEMGDLLVHEGPALKAQKEAAKIFGAERTYFVLNGTSASNKIVLSALVAEDDLVLFDRNNHKAAHHGGLFLGGGIPVFLETDRNAYGLIGPIDHEALDEERIRAKIRGNPLVKDPDAWKRERPFRAAVIQQCSYDGTIYSAETILAKIGHLCDYILFDEAWAGFLKFHPLFKGRFAMGLDGLHDGHPGIIATQSTHKQLASFSQASQIHVKDSHIRGQRRRVEHRRFNETFLLHASTSPFYPLFASLDVGAQMMKGRSGEVLWDDTIRLGVELRKKIRAIRREFEERESAPARRWFFDPFVPDRVSFDGAEIAWEEVPTDALASDVRHWVFKPGAHWHGFRHVAAGYAMTDPNKLTLLTPGFDRRTGAYEEHGIPAPVVAQYLRENRIVPEKNDLNSILFLLTPGVESSKAGTLLSALVAFKRLHDDNALLEDVIPEFVARRPARYAGRRLRDLCAEMHGFYRERRTNELQRRMFRPDHLPEMVMPPREAVRRLVRNDVDYLPIDRIAGRVATTLFVVYPPGIATIVPGERLDERARPMIEYLQVFQEGANRFPGFDNEIQGLYRETEPDGSVRFYTYVVREDGADARR</sequence>
<dbReference type="RefSeq" id="WP_014199122.1">
    <property type="nucleotide sequence ID" value="NC_016595.1"/>
</dbReference>
<dbReference type="Gene3D" id="3.90.100.10">
    <property type="entry name" value="Orn/Lys/Arg decarboxylase, C-terminal domain"/>
    <property type="match status" value="1"/>
</dbReference>
<dbReference type="InterPro" id="IPR000310">
    <property type="entry name" value="Orn/Lys/Arg_deCO2ase_major_dom"/>
</dbReference>
<dbReference type="EC" id="4.1.1.17" evidence="7"/>
<evidence type="ECO:0000256" key="1">
    <source>
        <dbReference type="ARBA" id="ARBA00010671"/>
    </source>
</evidence>
<feature type="domain" description="Orn/Lys/Arg decarboxylases family 1 pyridoxal-P attachment site" evidence="6">
    <location>
        <begin position="388"/>
        <end position="402"/>
    </location>
</feature>
<dbReference type="GO" id="GO:0030170">
    <property type="term" value="F:pyridoxal phosphate binding"/>
    <property type="evidence" value="ECO:0007669"/>
    <property type="project" value="TreeGrafter"/>
</dbReference>
<dbReference type="KEGG" id="abs:AZOBR_p330003"/>
<dbReference type="PROSITE" id="PS00703">
    <property type="entry name" value="OKR_DC_1"/>
    <property type="match status" value="1"/>
</dbReference>
<evidence type="ECO:0000313" key="7">
    <source>
        <dbReference type="EMBL" id="CCD02602.1"/>
    </source>
</evidence>
<dbReference type="Proteomes" id="UP000007319">
    <property type="component" value="Plasmid AZOBR_p3"/>
</dbReference>
<protein>
    <submittedName>
        <fullName evidence="7">Ornithine decarboxylase</fullName>
        <ecNumber evidence="7">4.1.1.17</ecNumber>
    </submittedName>
</protein>
<dbReference type="Gene3D" id="3.40.50.2300">
    <property type="match status" value="1"/>
</dbReference>
<dbReference type="InterPro" id="IPR008286">
    <property type="entry name" value="Prn/Lys/Arg_de-COase_C"/>
</dbReference>
<keyword evidence="4 7" id="KW-0456">Lyase</keyword>
<dbReference type="SUPFAM" id="SSF53383">
    <property type="entry name" value="PLP-dependent transferases"/>
    <property type="match status" value="1"/>
</dbReference>
<dbReference type="InterPro" id="IPR005308">
    <property type="entry name" value="OKR_de-COase_N"/>
</dbReference>
<proteinExistence type="inferred from homology"/>
<geneLocation type="plasmid" evidence="7 8">
    <name>AZOBR_p3</name>
</geneLocation>
<dbReference type="AlphaFoldDB" id="A0A9P1JZ70"/>
<evidence type="ECO:0000256" key="3">
    <source>
        <dbReference type="ARBA" id="ARBA00022898"/>
    </source>
</evidence>
<dbReference type="Gene3D" id="3.90.1150.10">
    <property type="entry name" value="Aspartate Aminotransferase, domain 1"/>
    <property type="match status" value="1"/>
</dbReference>
<dbReference type="InterPro" id="IPR036633">
    <property type="entry name" value="Prn/Lys/Arg_de-COase_C_sf"/>
</dbReference>
<dbReference type="Pfam" id="PF01276">
    <property type="entry name" value="OKR_DC_1"/>
    <property type="match status" value="1"/>
</dbReference>
<dbReference type="FunFam" id="3.40.640.10:FF:000008">
    <property type="entry name" value="Lysine decarboxylase, inducible"/>
    <property type="match status" value="1"/>
</dbReference>
<dbReference type="PIRSF" id="PIRSF009393">
    <property type="entry name" value="Orn_decarb"/>
    <property type="match status" value="1"/>
</dbReference>
<keyword evidence="2" id="KW-0210">Decarboxylase</keyword>
<dbReference type="InterPro" id="IPR015421">
    <property type="entry name" value="PyrdxlP-dep_Trfase_major"/>
</dbReference>